<accession>A0A9D9NB37</accession>
<dbReference type="InterPro" id="IPR036278">
    <property type="entry name" value="Sialidase_sf"/>
</dbReference>
<evidence type="ECO:0000313" key="3">
    <source>
        <dbReference type="Proteomes" id="UP000823660"/>
    </source>
</evidence>
<feature type="domain" description="DUF4906" evidence="1">
    <location>
        <begin position="222"/>
        <end position="298"/>
    </location>
</feature>
<dbReference type="EMBL" id="JADIMH010000013">
    <property type="protein sequence ID" value="MBO8466655.1"/>
    <property type="molecule type" value="Genomic_DNA"/>
</dbReference>
<evidence type="ECO:0000259" key="1">
    <source>
        <dbReference type="Pfam" id="PF16249"/>
    </source>
</evidence>
<dbReference type="Proteomes" id="UP000823660">
    <property type="component" value="Unassembled WGS sequence"/>
</dbReference>
<reference evidence="2" key="2">
    <citation type="journal article" date="2021" name="PeerJ">
        <title>Extensive microbial diversity within the chicken gut microbiome revealed by metagenomics and culture.</title>
        <authorList>
            <person name="Gilroy R."/>
            <person name="Ravi A."/>
            <person name="Getino M."/>
            <person name="Pursley I."/>
            <person name="Horton D.L."/>
            <person name="Alikhan N.F."/>
            <person name="Baker D."/>
            <person name="Gharbi K."/>
            <person name="Hall N."/>
            <person name="Watson M."/>
            <person name="Adriaenssens E.M."/>
            <person name="Foster-Nyarko E."/>
            <person name="Jarju S."/>
            <person name="Secka A."/>
            <person name="Antonio M."/>
            <person name="Oren A."/>
            <person name="Chaudhuri R.R."/>
            <person name="La Ragione R."/>
            <person name="Hildebrand F."/>
            <person name="Pallen M.J."/>
        </authorList>
    </citation>
    <scope>NUCLEOTIDE SEQUENCE</scope>
    <source>
        <strain evidence="2">B1-15692</strain>
    </source>
</reference>
<dbReference type="SUPFAM" id="SSF50939">
    <property type="entry name" value="Sialidases"/>
    <property type="match status" value="1"/>
</dbReference>
<sequence>MKNTFVVRTALCLAATVAISGCHKHEMKSCPPETAGEISRVCFRLNTPAEEGTKGSVPGSDTTIKDINIFAYSKGMLEGEIYVNDSESAEMEMTAGKTYTFYVLVNTGDIDAPEKESDMQTYRYSLGSLQDFTDRGIPMSAVKTAGIKKAEEQVELLLSRLIARINLRLDTRALPGFRVTSARLVNSPADVTPFISASMATSVMSGDSATDEDLKLLNSGKTASFHMLENCQGVLLPSNNDQWEKIPENIPDGKEKLCTYVEVSAELDGSVGLEGPVTYRFYLGQDETSDFNVFRNTENDITLITTEDGLDKVSWKIDNSMLTSISVPVIAVGTDGYIFYTGSNGKFIPVKAGSEDWNCVAWGSGKYVAAGNKGAIACSTDGIRWRSVNAGSGNWKSVVAGKDMFVAAGEGGWIGYSYNGTDWQTMKINSSDWNSIAYGSGKFVVTGKSGNYYGSLGYSTDAIHWTVSSNTKYQYIQNSVIYGNGMFVATGKRSGYTGTSGCSPDGISWEMNTRTGSVEHTSTGFGNGTFITAGRNEFLTSADGKNWTSIGKAPATDCKCIAYGNGIFVAVGSLSSGSVICYSSDTKHWVKASDNIEGIGINGICTMQ</sequence>
<dbReference type="Pfam" id="PF16249">
    <property type="entry name" value="DUF4906"/>
    <property type="match status" value="1"/>
</dbReference>
<dbReference type="AlphaFoldDB" id="A0A9D9NB37"/>
<gene>
    <name evidence="2" type="ORF">IAB99_02680</name>
</gene>
<comment type="caution">
    <text evidence="2">The sequence shown here is derived from an EMBL/GenBank/DDBJ whole genome shotgun (WGS) entry which is preliminary data.</text>
</comment>
<reference evidence="2" key="1">
    <citation type="submission" date="2020-10" db="EMBL/GenBank/DDBJ databases">
        <authorList>
            <person name="Gilroy R."/>
        </authorList>
    </citation>
    <scope>NUCLEOTIDE SEQUENCE</scope>
    <source>
        <strain evidence="2">B1-15692</strain>
    </source>
</reference>
<proteinExistence type="predicted"/>
<evidence type="ECO:0000313" key="2">
    <source>
        <dbReference type="EMBL" id="MBO8466655.1"/>
    </source>
</evidence>
<protein>
    <submittedName>
        <fullName evidence="2">DUF4906 domain-containing protein</fullName>
    </submittedName>
</protein>
<dbReference type="PROSITE" id="PS51257">
    <property type="entry name" value="PROKAR_LIPOPROTEIN"/>
    <property type="match status" value="1"/>
</dbReference>
<organism evidence="2 3">
    <name type="scientific">Candidatus Cryptobacteroides faecipullorum</name>
    <dbReference type="NCBI Taxonomy" id="2840764"/>
    <lineage>
        <taxon>Bacteria</taxon>
        <taxon>Pseudomonadati</taxon>
        <taxon>Bacteroidota</taxon>
        <taxon>Bacteroidia</taxon>
        <taxon>Bacteroidales</taxon>
        <taxon>Candidatus Cryptobacteroides</taxon>
    </lineage>
</organism>
<dbReference type="InterPro" id="IPR032594">
    <property type="entry name" value="DUF4906"/>
</dbReference>
<name>A0A9D9NB37_9BACT</name>